<dbReference type="OrthoDB" id="265478at2"/>
<evidence type="ECO:0000256" key="1">
    <source>
        <dbReference type="ARBA" id="ARBA00004651"/>
    </source>
</evidence>
<feature type="transmembrane region" description="Helical" evidence="6">
    <location>
        <begin position="20"/>
        <end position="41"/>
    </location>
</feature>
<dbReference type="RefSeq" id="WP_114744883.1">
    <property type="nucleotide sequence ID" value="NZ_QQAY01000003.1"/>
</dbReference>
<sequence length="297" mass="32673">MEETKVKKIHRKESLGHLIIRFIFIIIGSGMAAAAIELFLVPNRIIDGGIIGISLILSFLFSNDFPIINFGTLVVVLNLPFMYSGYKQIGKTFMISSVFAIISLAVIEEMLHHVSPFVTEPILATVFGGLLLGAGVGIVIRNGGSMDGTEILGIILTKKLPFSVGEFVMFLNVFIFGWAAFVFGIEEAMYSVMTYYIAFKTIDTVIQGLDETKAVIIVSDYYEEVSEAILDRMGRGTTKLKGKGGFTDNEKDVIYVVVTRLEVTKLKGVVADIDRDAFITIMNTQETKGAKFKSAIH</sequence>
<dbReference type="CDD" id="cd16380">
    <property type="entry name" value="YitT_C"/>
    <property type="match status" value="1"/>
</dbReference>
<evidence type="ECO:0000313" key="9">
    <source>
        <dbReference type="Proteomes" id="UP000255326"/>
    </source>
</evidence>
<evidence type="ECO:0000256" key="5">
    <source>
        <dbReference type="ARBA" id="ARBA00023136"/>
    </source>
</evidence>
<keyword evidence="9" id="KW-1185">Reference proteome</keyword>
<dbReference type="Gene3D" id="3.30.70.120">
    <property type="match status" value="1"/>
</dbReference>
<evidence type="ECO:0000313" key="8">
    <source>
        <dbReference type="EMBL" id="RDI43981.1"/>
    </source>
</evidence>
<reference evidence="8 9" key="1">
    <citation type="submission" date="2018-07" db="EMBL/GenBank/DDBJ databases">
        <title>Genomic Encyclopedia of Type Strains, Phase IV (KMG-IV): sequencing the most valuable type-strain genomes for metagenomic binning, comparative biology and taxonomic classification.</title>
        <authorList>
            <person name="Goeker M."/>
        </authorList>
    </citation>
    <scope>NUCLEOTIDE SEQUENCE [LARGE SCALE GENOMIC DNA]</scope>
    <source>
        <strain evidence="8 9">DSM 25281</strain>
    </source>
</reference>
<dbReference type="InterPro" id="IPR051461">
    <property type="entry name" value="UPF0750_membrane"/>
</dbReference>
<evidence type="ECO:0000256" key="3">
    <source>
        <dbReference type="ARBA" id="ARBA00022692"/>
    </source>
</evidence>
<dbReference type="Pfam" id="PF10035">
    <property type="entry name" value="DUF2179"/>
    <property type="match status" value="1"/>
</dbReference>
<dbReference type="Pfam" id="PF02588">
    <property type="entry name" value="YitT_membrane"/>
    <property type="match status" value="1"/>
</dbReference>
<dbReference type="PANTHER" id="PTHR33545">
    <property type="entry name" value="UPF0750 MEMBRANE PROTEIN YITT-RELATED"/>
    <property type="match status" value="1"/>
</dbReference>
<feature type="transmembrane region" description="Helical" evidence="6">
    <location>
        <begin position="160"/>
        <end position="185"/>
    </location>
</feature>
<dbReference type="GO" id="GO:0005886">
    <property type="term" value="C:plasma membrane"/>
    <property type="evidence" value="ECO:0007669"/>
    <property type="project" value="UniProtKB-SubCell"/>
</dbReference>
<gene>
    <name evidence="8" type="ORF">DFR59_10343</name>
</gene>
<evidence type="ECO:0000256" key="4">
    <source>
        <dbReference type="ARBA" id="ARBA00022989"/>
    </source>
</evidence>
<evidence type="ECO:0000259" key="7">
    <source>
        <dbReference type="Pfam" id="PF10035"/>
    </source>
</evidence>
<evidence type="ECO:0000256" key="6">
    <source>
        <dbReference type="SAM" id="Phobius"/>
    </source>
</evidence>
<evidence type="ECO:0000256" key="2">
    <source>
        <dbReference type="ARBA" id="ARBA00022475"/>
    </source>
</evidence>
<proteinExistence type="predicted"/>
<comment type="subcellular location">
    <subcellularLocation>
        <location evidence="1">Cell membrane</location>
        <topology evidence="1">Multi-pass membrane protein</topology>
    </subcellularLocation>
</comment>
<feature type="transmembrane region" description="Helical" evidence="6">
    <location>
        <begin position="53"/>
        <end position="77"/>
    </location>
</feature>
<feature type="domain" description="DUF2179" evidence="7">
    <location>
        <begin position="235"/>
        <end position="289"/>
    </location>
</feature>
<name>A0A370GJZ1_9BACI</name>
<keyword evidence="3 6" id="KW-0812">Transmembrane</keyword>
<organism evidence="8 9">
    <name type="scientific">Falsibacillus pallidus</name>
    <dbReference type="NCBI Taxonomy" id="493781"/>
    <lineage>
        <taxon>Bacteria</taxon>
        <taxon>Bacillati</taxon>
        <taxon>Bacillota</taxon>
        <taxon>Bacilli</taxon>
        <taxon>Bacillales</taxon>
        <taxon>Bacillaceae</taxon>
        <taxon>Falsibacillus</taxon>
    </lineage>
</organism>
<dbReference type="EMBL" id="QQAY01000003">
    <property type="protein sequence ID" value="RDI43981.1"/>
    <property type="molecule type" value="Genomic_DNA"/>
</dbReference>
<accession>A0A370GJZ1</accession>
<protein>
    <submittedName>
        <fullName evidence="8">Uncharacterized membrane-anchored protein YitT (DUF2179 family)</fullName>
    </submittedName>
</protein>
<keyword evidence="5 6" id="KW-0472">Membrane</keyword>
<keyword evidence="2" id="KW-1003">Cell membrane</keyword>
<feature type="transmembrane region" description="Helical" evidence="6">
    <location>
        <begin position="89"/>
        <end position="107"/>
    </location>
</feature>
<dbReference type="PIRSF" id="PIRSF006483">
    <property type="entry name" value="Membrane_protein_YitT"/>
    <property type="match status" value="1"/>
</dbReference>
<dbReference type="InterPro" id="IPR015867">
    <property type="entry name" value="N-reg_PII/ATP_PRibTrfase_C"/>
</dbReference>
<comment type="caution">
    <text evidence="8">The sequence shown here is derived from an EMBL/GenBank/DDBJ whole genome shotgun (WGS) entry which is preliminary data.</text>
</comment>
<feature type="transmembrane region" description="Helical" evidence="6">
    <location>
        <begin position="122"/>
        <end position="140"/>
    </location>
</feature>
<keyword evidence="4 6" id="KW-1133">Transmembrane helix</keyword>
<dbReference type="Proteomes" id="UP000255326">
    <property type="component" value="Unassembled WGS sequence"/>
</dbReference>
<dbReference type="AlphaFoldDB" id="A0A370GJZ1"/>
<dbReference type="InterPro" id="IPR019264">
    <property type="entry name" value="DUF2179"/>
</dbReference>
<dbReference type="PANTHER" id="PTHR33545:SF3">
    <property type="entry name" value="UPF0750 MEMBRANE PROTEIN YQFU"/>
    <property type="match status" value="1"/>
</dbReference>
<dbReference type="InterPro" id="IPR003740">
    <property type="entry name" value="YitT"/>
</dbReference>